<feature type="transmembrane region" description="Helical" evidence="1">
    <location>
        <begin position="6"/>
        <end position="30"/>
    </location>
</feature>
<keyword evidence="1" id="KW-1133">Transmembrane helix</keyword>
<gene>
    <name evidence="2" type="ORF">SAMN05192582_11425</name>
</gene>
<name>A0A1G8RK88_BACOV</name>
<accession>A0A1G8RK88</accession>
<protein>
    <submittedName>
        <fullName evidence="2">Uncharacterized protein</fullName>
    </submittedName>
</protein>
<evidence type="ECO:0000313" key="2">
    <source>
        <dbReference type="EMBL" id="SDJ17333.1"/>
    </source>
</evidence>
<dbReference type="Proteomes" id="UP000181870">
    <property type="component" value="Unassembled WGS sequence"/>
</dbReference>
<sequence length="46" mass="5697">RKYALYINAFWFFHSLLYFIPFYLLAFYLFKKIELISKKQNKGAIQ</sequence>
<evidence type="ECO:0000313" key="3">
    <source>
        <dbReference type="Proteomes" id="UP000181870"/>
    </source>
</evidence>
<organism evidence="2 3">
    <name type="scientific">Bacteroides ovatus</name>
    <dbReference type="NCBI Taxonomy" id="28116"/>
    <lineage>
        <taxon>Bacteria</taxon>
        <taxon>Pseudomonadati</taxon>
        <taxon>Bacteroidota</taxon>
        <taxon>Bacteroidia</taxon>
        <taxon>Bacteroidales</taxon>
        <taxon>Bacteroidaceae</taxon>
        <taxon>Bacteroides</taxon>
    </lineage>
</organism>
<dbReference type="EMBL" id="FNDO01000142">
    <property type="protein sequence ID" value="SDJ17333.1"/>
    <property type="molecule type" value="Genomic_DNA"/>
</dbReference>
<keyword evidence="1" id="KW-0472">Membrane</keyword>
<evidence type="ECO:0000256" key="1">
    <source>
        <dbReference type="SAM" id="Phobius"/>
    </source>
</evidence>
<reference evidence="2 3" key="1">
    <citation type="submission" date="2016-10" db="EMBL/GenBank/DDBJ databases">
        <authorList>
            <person name="de Groot N.N."/>
        </authorList>
    </citation>
    <scope>NUCLEOTIDE SEQUENCE [LARGE SCALE GENOMIC DNA]</scope>
    <source>
        <strain evidence="2 3">NLAE-zl-C57</strain>
    </source>
</reference>
<keyword evidence="1" id="KW-0812">Transmembrane</keyword>
<dbReference type="AlphaFoldDB" id="A0A1G8RK88"/>
<feature type="non-terminal residue" evidence="2">
    <location>
        <position position="1"/>
    </location>
</feature>
<proteinExistence type="predicted"/>